<comment type="similarity">
    <text evidence="1 3">Belongs to the short-chain dehydrogenases/reductases (SDR) family.</text>
</comment>
<organism evidence="4 5">
    <name type="scientific">Mycolicibacterium porcinum</name>
    <dbReference type="NCBI Taxonomy" id="39693"/>
    <lineage>
        <taxon>Bacteria</taxon>
        <taxon>Bacillati</taxon>
        <taxon>Actinomycetota</taxon>
        <taxon>Actinomycetes</taxon>
        <taxon>Mycobacteriales</taxon>
        <taxon>Mycobacteriaceae</taxon>
        <taxon>Mycolicibacterium</taxon>
    </lineage>
</organism>
<reference evidence="4" key="1">
    <citation type="submission" date="2020-07" db="EMBL/GenBank/DDBJ databases">
        <authorList>
            <person name="Pettersson B.M.F."/>
            <person name="Behra P.R.K."/>
            <person name="Ramesh M."/>
            <person name="Das S."/>
            <person name="Dasgupta S."/>
            <person name="Kirsebom L.A."/>
        </authorList>
    </citation>
    <scope>NUCLEOTIDE SEQUENCE</scope>
    <source>
        <strain evidence="4">DSM 44242</strain>
    </source>
</reference>
<dbReference type="PRINTS" id="PR00080">
    <property type="entry name" value="SDRFAMILY"/>
</dbReference>
<dbReference type="PANTHER" id="PTHR43391">
    <property type="entry name" value="RETINOL DEHYDROGENASE-RELATED"/>
    <property type="match status" value="1"/>
</dbReference>
<evidence type="ECO:0000256" key="1">
    <source>
        <dbReference type="ARBA" id="ARBA00006484"/>
    </source>
</evidence>
<dbReference type="InterPro" id="IPR002347">
    <property type="entry name" value="SDR_fam"/>
</dbReference>
<sequence>MSETVGGTRVAGAVALVTGGQRGLGKSVIDELLARGAAKVYSTSRRPDTATDPRVVVVQADVTNDDDVARLAEIAADATIVVNNAGVLGGQSLVADDLDEIRSVLETNLFGALRVTKAFAPLLAGRDSAIVNIASVLSWLPGYGAYGVSKAALWSANNSLRLELREQGTDVIGVYLGYTDTSMTADLDVPKNDPADVARQIVDGIISGTPEVLADELTRQVHAPLFQAS</sequence>
<reference evidence="4" key="2">
    <citation type="journal article" date="2022" name="BMC Genomics">
        <title>Comparative genome analysis of mycobacteria focusing on tRNA and non-coding RNA.</title>
        <authorList>
            <person name="Behra P.R.K."/>
            <person name="Pettersson B.M.F."/>
            <person name="Ramesh M."/>
            <person name="Das S."/>
            <person name="Dasgupta S."/>
            <person name="Kirsebom L.A."/>
        </authorList>
    </citation>
    <scope>NUCLEOTIDE SEQUENCE</scope>
    <source>
        <strain evidence="4">DSM 44242</strain>
    </source>
</reference>
<proteinExistence type="inferred from homology"/>
<dbReference type="SUPFAM" id="SSF51735">
    <property type="entry name" value="NAD(P)-binding Rossmann-fold domains"/>
    <property type="match status" value="1"/>
</dbReference>
<protein>
    <submittedName>
        <fullName evidence="4">SDR family oxidoreductase</fullName>
    </submittedName>
</protein>
<keyword evidence="2" id="KW-0560">Oxidoreductase</keyword>
<evidence type="ECO:0000313" key="4">
    <source>
        <dbReference type="EMBL" id="MCV7391173.1"/>
    </source>
</evidence>
<dbReference type="AlphaFoldDB" id="A0AAW5T9B3"/>
<comment type="caution">
    <text evidence="4">The sequence shown here is derived from an EMBL/GenBank/DDBJ whole genome shotgun (WGS) entry which is preliminary data.</text>
</comment>
<dbReference type="GO" id="GO:0005829">
    <property type="term" value="C:cytosol"/>
    <property type="evidence" value="ECO:0007669"/>
    <property type="project" value="TreeGrafter"/>
</dbReference>
<gene>
    <name evidence="4" type="ORF">H5P34_24230</name>
</gene>
<dbReference type="Proteomes" id="UP001141659">
    <property type="component" value="Unassembled WGS sequence"/>
</dbReference>
<dbReference type="Gene3D" id="3.40.50.720">
    <property type="entry name" value="NAD(P)-binding Rossmann-like Domain"/>
    <property type="match status" value="1"/>
</dbReference>
<dbReference type="EMBL" id="JACKVC010000021">
    <property type="protein sequence ID" value="MCV7391173.1"/>
    <property type="molecule type" value="Genomic_DNA"/>
</dbReference>
<dbReference type="InterPro" id="IPR036291">
    <property type="entry name" value="NAD(P)-bd_dom_sf"/>
</dbReference>
<dbReference type="RefSeq" id="WP_036449257.1">
    <property type="nucleotide sequence ID" value="NZ_JACKVC010000021.1"/>
</dbReference>
<evidence type="ECO:0000313" key="5">
    <source>
        <dbReference type="Proteomes" id="UP001141659"/>
    </source>
</evidence>
<evidence type="ECO:0000256" key="3">
    <source>
        <dbReference type="RuleBase" id="RU000363"/>
    </source>
</evidence>
<dbReference type="GO" id="GO:0016491">
    <property type="term" value="F:oxidoreductase activity"/>
    <property type="evidence" value="ECO:0007669"/>
    <property type="project" value="UniProtKB-KW"/>
</dbReference>
<dbReference type="PRINTS" id="PR00081">
    <property type="entry name" value="GDHRDH"/>
</dbReference>
<name>A0AAW5T9B3_9MYCO</name>
<dbReference type="PANTHER" id="PTHR43391:SF91">
    <property type="entry name" value="OS04G0390700 PROTEIN"/>
    <property type="match status" value="1"/>
</dbReference>
<evidence type="ECO:0000256" key="2">
    <source>
        <dbReference type="ARBA" id="ARBA00023002"/>
    </source>
</evidence>
<dbReference type="NCBIfam" id="NF006119">
    <property type="entry name" value="PRK08264.1-5"/>
    <property type="match status" value="1"/>
</dbReference>
<accession>A0AAW5T9B3</accession>
<dbReference type="Pfam" id="PF00106">
    <property type="entry name" value="adh_short"/>
    <property type="match status" value="1"/>
</dbReference>